<feature type="compositionally biased region" description="Low complexity" evidence="1">
    <location>
        <begin position="23"/>
        <end position="35"/>
    </location>
</feature>
<feature type="compositionally biased region" description="Low complexity" evidence="1">
    <location>
        <begin position="472"/>
        <end position="507"/>
    </location>
</feature>
<evidence type="ECO:0000256" key="1">
    <source>
        <dbReference type="SAM" id="MobiDB-lite"/>
    </source>
</evidence>
<dbReference type="InterPro" id="IPR050548">
    <property type="entry name" value="PcG_chromatin_remod_factors"/>
</dbReference>
<keyword evidence="4" id="KW-1185">Reference proteome</keyword>
<dbReference type="PANTHER" id="PTHR12247">
    <property type="entry name" value="POLYCOMB GROUP PROTEIN"/>
    <property type="match status" value="1"/>
</dbReference>
<protein>
    <recommendedName>
        <fullName evidence="2">SAM domain-containing protein</fullName>
    </recommendedName>
</protein>
<dbReference type="OrthoDB" id="6433810at2759"/>
<proteinExistence type="predicted"/>
<dbReference type="InterPro" id="IPR013761">
    <property type="entry name" value="SAM/pointed_sf"/>
</dbReference>
<dbReference type="GO" id="GO:0042393">
    <property type="term" value="F:histone binding"/>
    <property type="evidence" value="ECO:0007669"/>
    <property type="project" value="TreeGrafter"/>
</dbReference>
<accession>A0A9J6C3B8</accession>
<feature type="region of interest" description="Disordered" evidence="1">
    <location>
        <begin position="405"/>
        <end position="508"/>
    </location>
</feature>
<dbReference type="EMBL" id="JADBJN010000002">
    <property type="protein sequence ID" value="KAG5676511.1"/>
    <property type="molecule type" value="Genomic_DNA"/>
</dbReference>
<evidence type="ECO:0000313" key="3">
    <source>
        <dbReference type="EMBL" id="KAG5676511.1"/>
    </source>
</evidence>
<dbReference type="GO" id="GO:0045892">
    <property type="term" value="P:negative regulation of DNA-templated transcription"/>
    <property type="evidence" value="ECO:0007669"/>
    <property type="project" value="TreeGrafter"/>
</dbReference>
<sequence>MRELDTETSVVWPAWCYQSGEITSESSPQTASSPSLQISPHAASANGNLSNSENHSVNSRAKRKPIHNTLQYSVDKMLNERNKIIESNKNILYGNNDNYNNSLMTNNSCMATATTIIPFDDKLNIKNSSDNNMNFIKNGQLSPSTAQKLSQITLSKCLNASSNNNNNNNSKNINGSGTIGVKAERLSPPLVNDLSIYRSRSVTPQSSHISTATPPQQSSSSNLMSNPNISCLLSSSTAAVAHLGSETNNGSTQNQELPPLNYSSMMRTLAAKYNNSNDLPTPKNSFSESRIKSNRESSIVMDQKPNSPPQFPSNQNLLTSLFSSLQFNQNNIFNPMLDMGSTRALVLLARAAQEAEMQNLMKEAEKPRKMSFPSTSLQMPNLGSHNGFTNPFPALTNLQALHQLSTRSPPAPPSNTSTTQAPYQSPVNENTTGISPLDLSSSNTPPLAKRIKLSPTTTEVQAQRLQLTTSPNVTTTNNQLSTSTSGFSTLSSSSSSTTSNNSEQTGTALPTRKCQMKINEINAWNVNEVCSFVEGIAICAEYVNNFREQSIDGEGLMMLTEEHLINILGMKLGPALKLIKSLKRLNENCNCSSCNSNIVSSNGDENLHESKNFINNFTKMTIPRSGSTDSVKF</sequence>
<feature type="compositionally biased region" description="Polar residues" evidence="1">
    <location>
        <begin position="454"/>
        <end position="471"/>
    </location>
</feature>
<feature type="compositionally biased region" description="Polar residues" evidence="1">
    <location>
        <begin position="45"/>
        <end position="59"/>
    </location>
</feature>
<feature type="region of interest" description="Disordered" evidence="1">
    <location>
        <begin position="201"/>
        <end position="226"/>
    </location>
</feature>
<dbReference type="Pfam" id="PF00536">
    <property type="entry name" value="SAM_1"/>
    <property type="match status" value="1"/>
</dbReference>
<feature type="compositionally biased region" description="Polar residues" evidence="1">
    <location>
        <begin position="274"/>
        <end position="288"/>
    </location>
</feature>
<dbReference type="PROSITE" id="PS50105">
    <property type="entry name" value="SAM_DOMAIN"/>
    <property type="match status" value="1"/>
</dbReference>
<feature type="region of interest" description="Disordered" evidence="1">
    <location>
        <begin position="274"/>
        <end position="310"/>
    </location>
</feature>
<feature type="compositionally biased region" description="Low complexity" evidence="1">
    <location>
        <begin position="210"/>
        <end position="221"/>
    </location>
</feature>
<name>A0A9J6C3B8_POLVA</name>
<organism evidence="3 4">
    <name type="scientific">Polypedilum vanderplanki</name>
    <name type="common">Sleeping chironomid midge</name>
    <dbReference type="NCBI Taxonomy" id="319348"/>
    <lineage>
        <taxon>Eukaryota</taxon>
        <taxon>Metazoa</taxon>
        <taxon>Ecdysozoa</taxon>
        <taxon>Arthropoda</taxon>
        <taxon>Hexapoda</taxon>
        <taxon>Insecta</taxon>
        <taxon>Pterygota</taxon>
        <taxon>Neoptera</taxon>
        <taxon>Endopterygota</taxon>
        <taxon>Diptera</taxon>
        <taxon>Nematocera</taxon>
        <taxon>Chironomoidea</taxon>
        <taxon>Chironomidae</taxon>
        <taxon>Chironominae</taxon>
        <taxon>Polypedilum</taxon>
        <taxon>Polypedilum</taxon>
    </lineage>
</organism>
<dbReference type="PANTHER" id="PTHR12247:SF138">
    <property type="entry name" value="POLYHOMEOTIC DISTAL, ISOFORM A-RELATED"/>
    <property type="match status" value="1"/>
</dbReference>
<dbReference type="InterPro" id="IPR001660">
    <property type="entry name" value="SAM"/>
</dbReference>
<evidence type="ECO:0000259" key="2">
    <source>
        <dbReference type="PROSITE" id="PS50105"/>
    </source>
</evidence>
<feature type="domain" description="SAM" evidence="2">
    <location>
        <begin position="524"/>
        <end position="588"/>
    </location>
</feature>
<dbReference type="SMART" id="SM00454">
    <property type="entry name" value="SAM"/>
    <property type="match status" value="1"/>
</dbReference>
<dbReference type="SUPFAM" id="SSF47769">
    <property type="entry name" value="SAM/Pointed domain"/>
    <property type="match status" value="1"/>
</dbReference>
<reference evidence="3" key="1">
    <citation type="submission" date="2021-03" db="EMBL/GenBank/DDBJ databases">
        <title>Chromosome level genome of the anhydrobiotic midge Polypedilum vanderplanki.</title>
        <authorList>
            <person name="Yoshida Y."/>
            <person name="Kikawada T."/>
            <person name="Gusev O."/>
        </authorList>
    </citation>
    <scope>NUCLEOTIDE SEQUENCE</scope>
    <source>
        <strain evidence="3">NIAS01</strain>
        <tissue evidence="3">Whole body or cell culture</tissue>
    </source>
</reference>
<feature type="region of interest" description="Disordered" evidence="1">
    <location>
        <begin position="23"/>
        <end position="68"/>
    </location>
</feature>
<dbReference type="Proteomes" id="UP001107558">
    <property type="component" value="Chromosome 2"/>
</dbReference>
<dbReference type="GO" id="GO:0003682">
    <property type="term" value="F:chromatin binding"/>
    <property type="evidence" value="ECO:0007669"/>
    <property type="project" value="TreeGrafter"/>
</dbReference>
<comment type="caution">
    <text evidence="3">The sequence shown here is derived from an EMBL/GenBank/DDBJ whole genome shotgun (WGS) entry which is preliminary data.</text>
</comment>
<dbReference type="AlphaFoldDB" id="A0A9J6C3B8"/>
<gene>
    <name evidence="3" type="ORF">PVAND_006342</name>
</gene>
<dbReference type="Gene3D" id="1.10.150.50">
    <property type="entry name" value="Transcription Factor, Ets-1"/>
    <property type="match status" value="1"/>
</dbReference>
<dbReference type="GO" id="GO:0035102">
    <property type="term" value="C:PRC1 complex"/>
    <property type="evidence" value="ECO:0007669"/>
    <property type="project" value="TreeGrafter"/>
</dbReference>
<evidence type="ECO:0000313" key="4">
    <source>
        <dbReference type="Proteomes" id="UP001107558"/>
    </source>
</evidence>
<feature type="compositionally biased region" description="Polar residues" evidence="1">
    <location>
        <begin position="420"/>
        <end position="445"/>
    </location>
</feature>